<dbReference type="SUPFAM" id="SSF51735">
    <property type="entry name" value="NAD(P)-binding Rossmann-fold domains"/>
    <property type="match status" value="1"/>
</dbReference>
<evidence type="ECO:0000256" key="2">
    <source>
        <dbReference type="ARBA" id="ARBA00023002"/>
    </source>
</evidence>
<accession>A0A5B9MAA4</accession>
<dbReference type="InterPro" id="IPR002347">
    <property type="entry name" value="SDR_fam"/>
</dbReference>
<proteinExistence type="inferred from homology"/>
<keyword evidence="2 4" id="KW-0560">Oxidoreductase</keyword>
<reference evidence="4 5" key="1">
    <citation type="submission" date="2019-02" db="EMBL/GenBank/DDBJ databases">
        <title>Planctomycetal bacteria perform biofilm scaping via a novel small molecule.</title>
        <authorList>
            <person name="Jeske O."/>
            <person name="Boedeker C."/>
            <person name="Wiegand S."/>
            <person name="Breitling P."/>
            <person name="Kallscheuer N."/>
            <person name="Jogler M."/>
            <person name="Rohde M."/>
            <person name="Petersen J."/>
            <person name="Medema M.H."/>
            <person name="Surup F."/>
            <person name="Jogler C."/>
        </authorList>
    </citation>
    <scope>NUCLEOTIDE SEQUENCE [LARGE SCALE GENOMIC DNA]</scope>
    <source>
        <strain evidence="4 5">Mal15</strain>
    </source>
</reference>
<dbReference type="EMBL" id="CP036264">
    <property type="protein sequence ID" value="QEF97459.1"/>
    <property type="molecule type" value="Genomic_DNA"/>
</dbReference>
<dbReference type="GO" id="GO:0004316">
    <property type="term" value="F:3-oxoacyl-[acyl-carrier-protein] reductase (NADPH) activity"/>
    <property type="evidence" value="ECO:0007669"/>
    <property type="project" value="UniProtKB-EC"/>
</dbReference>
<dbReference type="KEGG" id="smam:Mal15_14990"/>
<name>A0A5B9MAA4_9BACT</name>
<sequence>MSGVLKTCPRLPRSLTEATRRGVPDGSPKSGRQVVLVTGASCGLGLAIGRRLIGEQHRRDLHLVLTARKASLSRFAEEGIFERDDVWIRELDVTSAEERLAVVGEIASKLGGVDVLINNAGVAYRSCVEHVTEPERLHQMNINFRSPIELTRCVLPGMREKRRGKIINISSVGGMMAMPTMSVYSASKFALEGASEALYYEVKPWNISVTLVQPGFMRSDAFEKVPYTNLSAQAFADGDHPYYAHYHHMDRFIARAMHRAVATPDSVAKKVVRVIRQNSPPLRVYGSVDAVLFSVMRRTMPRRFYNWFLYRNLPKIRDWGRT</sequence>
<dbReference type="Gene3D" id="3.40.50.720">
    <property type="entry name" value="NAD(P)-binding Rossmann-like Domain"/>
    <property type="match status" value="1"/>
</dbReference>
<gene>
    <name evidence="4" type="primary">fabG_2</name>
    <name evidence="4" type="ORF">Mal15_14990</name>
</gene>
<evidence type="ECO:0000256" key="3">
    <source>
        <dbReference type="RuleBase" id="RU000363"/>
    </source>
</evidence>
<evidence type="ECO:0000313" key="4">
    <source>
        <dbReference type="EMBL" id="QEF97459.1"/>
    </source>
</evidence>
<dbReference type="AlphaFoldDB" id="A0A5B9MAA4"/>
<protein>
    <submittedName>
        <fullName evidence="4">3-oxoacyl-[acyl-carrier-protein] reductase FabG</fullName>
        <ecNumber evidence="4">1.1.1.100</ecNumber>
    </submittedName>
</protein>
<comment type="similarity">
    <text evidence="1 3">Belongs to the short-chain dehydrogenases/reductases (SDR) family.</text>
</comment>
<dbReference type="PRINTS" id="PR00081">
    <property type="entry name" value="GDHRDH"/>
</dbReference>
<dbReference type="EC" id="1.1.1.100" evidence="4"/>
<evidence type="ECO:0000313" key="5">
    <source>
        <dbReference type="Proteomes" id="UP000321353"/>
    </source>
</evidence>
<dbReference type="Pfam" id="PF00106">
    <property type="entry name" value="adh_short"/>
    <property type="match status" value="1"/>
</dbReference>
<dbReference type="PANTHER" id="PTHR43391">
    <property type="entry name" value="RETINOL DEHYDROGENASE-RELATED"/>
    <property type="match status" value="1"/>
</dbReference>
<organism evidence="4 5">
    <name type="scientific">Stieleria maiorica</name>
    <dbReference type="NCBI Taxonomy" id="2795974"/>
    <lineage>
        <taxon>Bacteria</taxon>
        <taxon>Pseudomonadati</taxon>
        <taxon>Planctomycetota</taxon>
        <taxon>Planctomycetia</taxon>
        <taxon>Pirellulales</taxon>
        <taxon>Pirellulaceae</taxon>
        <taxon>Stieleria</taxon>
    </lineage>
</organism>
<dbReference type="Proteomes" id="UP000321353">
    <property type="component" value="Chromosome"/>
</dbReference>
<evidence type="ECO:0000256" key="1">
    <source>
        <dbReference type="ARBA" id="ARBA00006484"/>
    </source>
</evidence>
<keyword evidence="5" id="KW-1185">Reference proteome</keyword>
<dbReference type="PRINTS" id="PR00080">
    <property type="entry name" value="SDRFAMILY"/>
</dbReference>
<dbReference type="GO" id="GO:0005829">
    <property type="term" value="C:cytosol"/>
    <property type="evidence" value="ECO:0007669"/>
    <property type="project" value="TreeGrafter"/>
</dbReference>
<dbReference type="PANTHER" id="PTHR43391:SF86">
    <property type="entry name" value="SHORT-CHAIN DEHYDROGENASE_REDUCTASE FAMILY PROTEIN"/>
    <property type="match status" value="1"/>
</dbReference>
<dbReference type="InterPro" id="IPR036291">
    <property type="entry name" value="NAD(P)-bd_dom_sf"/>
</dbReference>
<dbReference type="RefSeq" id="WP_147867131.1">
    <property type="nucleotide sequence ID" value="NZ_CP036264.1"/>
</dbReference>